<sequence>MSASPRIRLARLAALGGLLITVTFQANTRAEDVPKLAGNWTWTWKDTAGETHRHVLEIEGLGTKIAARERFDDLPAVRVTDLKLVGKKVRFSVVRDSRKAEYSGVVADDLRAINGTVTITTDEQSIEFPWKAIPESSAKDLIENEPVKN</sequence>
<evidence type="ECO:0000256" key="1">
    <source>
        <dbReference type="SAM" id="SignalP"/>
    </source>
</evidence>
<evidence type="ECO:0000313" key="2">
    <source>
        <dbReference type="EMBL" id="XBH01888.1"/>
    </source>
</evidence>
<dbReference type="AlphaFoldDB" id="A0AAU7C9S3"/>
<reference evidence="2" key="1">
    <citation type="submission" date="2024-05" db="EMBL/GenBank/DDBJ databases">
        <title>Planctomycetes of the genus Singulisphaera possess chitinolytic capabilities.</title>
        <authorList>
            <person name="Ivanova A."/>
        </authorList>
    </citation>
    <scope>NUCLEOTIDE SEQUENCE</scope>
    <source>
        <strain evidence="2">Ch08T</strain>
    </source>
</reference>
<name>A0AAU7C9S3_9BACT</name>
<evidence type="ECO:0008006" key="3">
    <source>
        <dbReference type="Google" id="ProtNLM"/>
    </source>
</evidence>
<organism evidence="2">
    <name type="scientific">Singulisphaera sp. Ch08</name>
    <dbReference type="NCBI Taxonomy" id="3120278"/>
    <lineage>
        <taxon>Bacteria</taxon>
        <taxon>Pseudomonadati</taxon>
        <taxon>Planctomycetota</taxon>
        <taxon>Planctomycetia</taxon>
        <taxon>Isosphaerales</taxon>
        <taxon>Isosphaeraceae</taxon>
        <taxon>Singulisphaera</taxon>
    </lineage>
</organism>
<keyword evidence="1" id="KW-0732">Signal</keyword>
<dbReference type="RefSeq" id="WP_406694633.1">
    <property type="nucleotide sequence ID" value="NZ_CP155447.1"/>
</dbReference>
<gene>
    <name evidence="2" type="ORF">V5E97_26585</name>
</gene>
<proteinExistence type="predicted"/>
<accession>A0AAU7C9S3</accession>
<feature type="signal peptide" evidence="1">
    <location>
        <begin position="1"/>
        <end position="26"/>
    </location>
</feature>
<feature type="chain" id="PRO_5043660921" description="TIGR03067 domain-containing protein" evidence="1">
    <location>
        <begin position="27"/>
        <end position="149"/>
    </location>
</feature>
<protein>
    <recommendedName>
        <fullName evidence="3">TIGR03067 domain-containing protein</fullName>
    </recommendedName>
</protein>
<dbReference type="EMBL" id="CP155447">
    <property type="protein sequence ID" value="XBH01888.1"/>
    <property type="molecule type" value="Genomic_DNA"/>
</dbReference>